<dbReference type="PANTHER" id="PTHR15818">
    <property type="entry name" value="G PATCH AND KOW-CONTAINING"/>
    <property type="match status" value="1"/>
</dbReference>
<reference evidence="8" key="1">
    <citation type="submission" date="2020-06" db="EMBL/GenBank/DDBJ databases">
        <title>A chromosome-scale genome assembly of Talaromyces rugulosus W13939.</title>
        <authorList>
            <person name="Wang B."/>
            <person name="Guo L."/>
            <person name="Ye K."/>
            <person name="Wang L."/>
        </authorList>
    </citation>
    <scope>NUCLEOTIDE SEQUENCE [LARGE SCALE GENOMIC DNA]</scope>
    <source>
        <strain evidence="8">W13939</strain>
    </source>
</reference>
<keyword evidence="4" id="KW-0508">mRNA splicing</keyword>
<dbReference type="PANTHER" id="PTHR15818:SF2">
    <property type="entry name" value="G-PATCH DOMAIN AND KOW MOTIFS-CONTAINING PROTEIN"/>
    <property type="match status" value="1"/>
</dbReference>
<proteinExistence type="inferred from homology"/>
<feature type="compositionally biased region" description="Basic and acidic residues" evidence="5">
    <location>
        <begin position="373"/>
        <end position="403"/>
    </location>
</feature>
<feature type="region of interest" description="Disordered" evidence="5">
    <location>
        <begin position="269"/>
        <end position="507"/>
    </location>
</feature>
<dbReference type="RefSeq" id="XP_035348851.1">
    <property type="nucleotide sequence ID" value="XM_035492958.1"/>
</dbReference>
<feature type="compositionally biased region" description="Basic and acidic residues" evidence="5">
    <location>
        <begin position="416"/>
        <end position="507"/>
    </location>
</feature>
<gene>
    <name evidence="7" type="ORF">TRUGW13939_09838</name>
</gene>
<comment type="subcellular location">
    <subcellularLocation>
        <location evidence="1 4">Nucleus</location>
    </subcellularLocation>
</comment>
<accession>A0A7H8R987</accession>
<keyword evidence="4" id="KW-0507">mRNA processing</keyword>
<feature type="domain" description="G-patch" evidence="6">
    <location>
        <begin position="248"/>
        <end position="293"/>
    </location>
</feature>
<dbReference type="OrthoDB" id="5577072at2759"/>
<dbReference type="GO" id="GO:0003676">
    <property type="term" value="F:nucleic acid binding"/>
    <property type="evidence" value="ECO:0007669"/>
    <property type="project" value="InterPro"/>
</dbReference>
<dbReference type="InterPro" id="IPR026822">
    <property type="entry name" value="Spp2/MOS2_G-patch"/>
</dbReference>
<feature type="compositionally biased region" description="Basic and acidic residues" evidence="5">
    <location>
        <begin position="200"/>
        <end position="225"/>
    </location>
</feature>
<evidence type="ECO:0000256" key="5">
    <source>
        <dbReference type="SAM" id="MobiDB-lite"/>
    </source>
</evidence>
<evidence type="ECO:0000256" key="3">
    <source>
        <dbReference type="ARBA" id="ARBA00023242"/>
    </source>
</evidence>
<dbReference type="GO" id="GO:0000398">
    <property type="term" value="P:mRNA splicing, via spliceosome"/>
    <property type="evidence" value="ECO:0007669"/>
    <property type="project" value="UniProtKB-UniRule"/>
</dbReference>
<feature type="compositionally biased region" description="Basic and acidic residues" evidence="5">
    <location>
        <begin position="346"/>
        <end position="357"/>
    </location>
</feature>
<keyword evidence="3 4" id="KW-0539">Nucleus</keyword>
<name>A0A7H8R987_TALRU</name>
<evidence type="ECO:0000256" key="2">
    <source>
        <dbReference type="ARBA" id="ARBA00008576"/>
    </source>
</evidence>
<keyword evidence="8" id="KW-1185">Reference proteome</keyword>
<feature type="compositionally biased region" description="Basic and acidic residues" evidence="5">
    <location>
        <begin position="152"/>
        <end position="167"/>
    </location>
</feature>
<keyword evidence="4" id="KW-0747">Spliceosome</keyword>
<dbReference type="KEGG" id="trg:TRUGW13939_09838"/>
<evidence type="ECO:0000313" key="8">
    <source>
        <dbReference type="Proteomes" id="UP000509510"/>
    </source>
</evidence>
<evidence type="ECO:0000259" key="6">
    <source>
        <dbReference type="PROSITE" id="PS50174"/>
    </source>
</evidence>
<dbReference type="PROSITE" id="PS50174">
    <property type="entry name" value="G_PATCH"/>
    <property type="match status" value="1"/>
</dbReference>
<feature type="region of interest" description="Disordered" evidence="5">
    <location>
        <begin position="1"/>
        <end position="79"/>
    </location>
</feature>
<dbReference type="InterPro" id="IPR045166">
    <property type="entry name" value="Spp2-like"/>
</dbReference>
<feature type="region of interest" description="Disordered" evidence="5">
    <location>
        <begin position="102"/>
        <end position="121"/>
    </location>
</feature>
<dbReference type="GO" id="GO:0005681">
    <property type="term" value="C:spliceosomal complex"/>
    <property type="evidence" value="ECO:0007669"/>
    <property type="project" value="UniProtKB-UniRule"/>
</dbReference>
<dbReference type="AlphaFoldDB" id="A0A7H8R987"/>
<dbReference type="InterPro" id="IPR000467">
    <property type="entry name" value="G_patch_dom"/>
</dbReference>
<evidence type="ECO:0000256" key="1">
    <source>
        <dbReference type="ARBA" id="ARBA00004123"/>
    </source>
</evidence>
<comment type="function">
    <text evidence="4">Involved in spliceosome maturation and the first step of pre-mRNA splicing.</text>
</comment>
<sequence length="507" mass="56715">MSSRQNDAPGRPGNAKPFTVSLSKKTTENKAPFKSQLPPPSRGPKGFPNKRSNRNLYRDFSDEEEEEEPAHQEVVGFDSTAGGAISKHAAAEAKAPLVIQVQSKNNWRDRPGVNRKGKNLLPQEVQAAGAGAAVVETEGPSISYGLSLAPSREGDIEHVAEERKDVDMPDAADDSTTPQKPEPLGQDELALQALISESQGNKDRKRSDLVIESSSKGEGRYDETSSFRTDVATRPDQASLDAYNAVPVEEFGAALLRGMGWKDGQTIGRGRYDGSSSTAAATKTSVPERRPGFLGIGAKDISGGKGAETEIGAWGKSAMRKGSRKAGDNSGNTEGVYMPIVMKNKSTGERLTEDEFKTLQLDAKNHVAPTNGRGDRERRHRYDDEGESSTRDRRRERSKDSSSRRHRDRSRSSGAYDRRSRRYDDDRGSERENRRYRDRSDRDRSDRDYKDRSSRKDDYKSSRRERDSTRDDDRDRDRDRHPRSGRDRRDGDSGRDRDKYKDSSRRR</sequence>
<dbReference type="Pfam" id="PF12656">
    <property type="entry name" value="G-patch_2"/>
    <property type="match status" value="1"/>
</dbReference>
<comment type="similarity">
    <text evidence="2 4">Belongs to the SPP2 family.</text>
</comment>
<feature type="region of interest" description="Disordered" evidence="5">
    <location>
        <begin position="142"/>
        <end position="238"/>
    </location>
</feature>
<organism evidence="7 8">
    <name type="scientific">Talaromyces rugulosus</name>
    <name type="common">Penicillium rugulosum</name>
    <dbReference type="NCBI Taxonomy" id="121627"/>
    <lineage>
        <taxon>Eukaryota</taxon>
        <taxon>Fungi</taxon>
        <taxon>Dikarya</taxon>
        <taxon>Ascomycota</taxon>
        <taxon>Pezizomycotina</taxon>
        <taxon>Eurotiomycetes</taxon>
        <taxon>Eurotiomycetidae</taxon>
        <taxon>Eurotiales</taxon>
        <taxon>Trichocomaceae</taxon>
        <taxon>Talaromyces</taxon>
        <taxon>Talaromyces sect. Islandici</taxon>
    </lineage>
</organism>
<feature type="compositionally biased region" description="Low complexity" evidence="5">
    <location>
        <begin position="275"/>
        <end position="285"/>
    </location>
</feature>
<protein>
    <recommendedName>
        <fullName evidence="4">Pre-mRNA-splicing factor</fullName>
    </recommendedName>
</protein>
<evidence type="ECO:0000313" key="7">
    <source>
        <dbReference type="EMBL" id="QKX62677.1"/>
    </source>
</evidence>
<dbReference type="EMBL" id="CP055902">
    <property type="protein sequence ID" value="QKX62677.1"/>
    <property type="molecule type" value="Genomic_DNA"/>
</dbReference>
<evidence type="ECO:0000256" key="4">
    <source>
        <dbReference type="RuleBase" id="RU369096"/>
    </source>
</evidence>
<dbReference type="Proteomes" id="UP000509510">
    <property type="component" value="Chromosome V"/>
</dbReference>
<dbReference type="GeneID" id="55997321"/>